<accession>A0A7Z8KQZ3</accession>
<gene>
    <name evidence="3" type="ORF">FKV42_06465</name>
</gene>
<evidence type="ECO:0000256" key="1">
    <source>
        <dbReference type="PROSITE-ProRule" id="PRU00409"/>
    </source>
</evidence>
<evidence type="ECO:0000259" key="2">
    <source>
        <dbReference type="PROSITE" id="PS50975"/>
    </source>
</evidence>
<keyword evidence="4" id="KW-1185">Reference proteome</keyword>
<dbReference type="AlphaFoldDB" id="A0A7Z8KQZ3"/>
<sequence>MINTLAESFTRLGHDVTYLTAESKVKYGNAIISDENTFENILERVSKEADAALVIGPDELLGDLTEIIEKNTMNLGCSSKSVRLCADKLTCTKVLESNSIAVPGIMNMDSVEKHVIKPRFGCASEGVRLKEIDKINEQADEYIATEYIEGEHLSVSMICGHKSLPLSLNRQLIDIKKENGETIFDYKGNQVPYRAEFQGEVFTTAKKTVETLGCNGYVGIDIVYGDKPYVIDVNPRPTTAIFGLVRTLGCEIGDLILMNMHGELPESVELRGECSFTKDDIEDII</sequence>
<name>A0A7Z8KQZ3_9EURY</name>
<dbReference type="Pfam" id="PF02655">
    <property type="entry name" value="ATP-grasp_3"/>
    <property type="match status" value="1"/>
</dbReference>
<dbReference type="Gene3D" id="3.40.50.11770">
    <property type="match status" value="1"/>
</dbReference>
<comment type="caution">
    <text evidence="3">The sequence shown here is derived from an EMBL/GenBank/DDBJ whole genome shotgun (WGS) entry which is preliminary data.</text>
</comment>
<dbReference type="InterPro" id="IPR003806">
    <property type="entry name" value="ATP-grasp_PylC-type"/>
</dbReference>
<dbReference type="Gene3D" id="2.30.36.100">
    <property type="match status" value="1"/>
</dbReference>
<organism evidence="3 4">
    <name type="scientific">Methanolobus vulcani</name>
    <dbReference type="NCBI Taxonomy" id="38026"/>
    <lineage>
        <taxon>Archaea</taxon>
        <taxon>Methanobacteriati</taxon>
        <taxon>Methanobacteriota</taxon>
        <taxon>Stenosarchaea group</taxon>
        <taxon>Methanomicrobia</taxon>
        <taxon>Methanosarcinales</taxon>
        <taxon>Methanosarcinaceae</taxon>
        <taxon>Methanolobus</taxon>
    </lineage>
</organism>
<dbReference type="InterPro" id="IPR024710">
    <property type="entry name" value="MfnD"/>
</dbReference>
<evidence type="ECO:0000313" key="4">
    <source>
        <dbReference type="Proteomes" id="UP000319335"/>
    </source>
</evidence>
<evidence type="ECO:0000313" key="3">
    <source>
        <dbReference type="EMBL" id="TQD26462.1"/>
    </source>
</evidence>
<dbReference type="PROSITE" id="PS50975">
    <property type="entry name" value="ATP_GRASP"/>
    <property type="match status" value="1"/>
</dbReference>
<keyword evidence="1" id="KW-0067">ATP-binding</keyword>
<dbReference type="SUPFAM" id="SSF56059">
    <property type="entry name" value="Glutathione synthetase ATP-binding domain-like"/>
    <property type="match status" value="1"/>
</dbReference>
<keyword evidence="1" id="KW-0547">Nucleotide-binding</keyword>
<dbReference type="Gene3D" id="3.30.470.20">
    <property type="entry name" value="ATP-grasp fold, B domain"/>
    <property type="match status" value="1"/>
</dbReference>
<dbReference type="PIRSF" id="PIRSF016766">
    <property type="entry name" value="UCP016766_ATPgrasp"/>
    <property type="match status" value="1"/>
</dbReference>
<dbReference type="EMBL" id="VIAQ01000012">
    <property type="protein sequence ID" value="TQD26462.1"/>
    <property type="molecule type" value="Genomic_DNA"/>
</dbReference>
<dbReference type="GO" id="GO:0005524">
    <property type="term" value="F:ATP binding"/>
    <property type="evidence" value="ECO:0007669"/>
    <property type="project" value="UniProtKB-UniRule"/>
</dbReference>
<dbReference type="GO" id="GO:0046872">
    <property type="term" value="F:metal ion binding"/>
    <property type="evidence" value="ECO:0007669"/>
    <property type="project" value="InterPro"/>
</dbReference>
<dbReference type="Proteomes" id="UP000319335">
    <property type="component" value="Unassembled WGS sequence"/>
</dbReference>
<reference evidence="3 4" key="1">
    <citation type="submission" date="2019-06" db="EMBL/GenBank/DDBJ databases">
        <title>Draft genome sequence of Methanolobus vulcani B1d.</title>
        <authorList>
            <person name="Creighbaum A.J."/>
            <person name="Ticak T."/>
            <person name="Hariraju D."/>
            <person name="Arivett B.A."/>
            <person name="Ferguson D.J.Jr."/>
        </authorList>
    </citation>
    <scope>NUCLEOTIDE SEQUENCE [LARGE SCALE GENOMIC DNA]</scope>
    <source>
        <strain evidence="3 4">B1d</strain>
    </source>
</reference>
<protein>
    <submittedName>
        <fullName evidence="3">ATP-grasp domain-containing protein</fullName>
    </submittedName>
</protein>
<feature type="domain" description="ATP-grasp" evidence="2">
    <location>
        <begin position="205"/>
        <end position="261"/>
    </location>
</feature>
<dbReference type="InterPro" id="IPR011761">
    <property type="entry name" value="ATP-grasp"/>
</dbReference>
<proteinExistence type="predicted"/>